<dbReference type="Pfam" id="PF11804">
    <property type="entry name" value="DUF3325"/>
    <property type="match status" value="1"/>
</dbReference>
<dbReference type="InterPro" id="IPR021762">
    <property type="entry name" value="DUF3325"/>
</dbReference>
<sequence>MGLSAWAGFFCLALAMERHQNDLWARSFSQGANWLLRAIGWGLLVLGLVVAVQAKGWGFGLALFSGHTSAAAGLVVVALLLINRYHERARQKA</sequence>
<proteinExistence type="predicted"/>
<dbReference type="AlphaFoldDB" id="A0A4S5BUP6"/>
<keyword evidence="1" id="KW-0812">Transmembrane</keyword>
<evidence type="ECO:0000313" key="2">
    <source>
        <dbReference type="EMBL" id="THJ36219.1"/>
    </source>
</evidence>
<organism evidence="2 3">
    <name type="scientific">Lampropedia aestuarii</name>
    <dbReference type="NCBI Taxonomy" id="2562762"/>
    <lineage>
        <taxon>Bacteria</taxon>
        <taxon>Pseudomonadati</taxon>
        <taxon>Pseudomonadota</taxon>
        <taxon>Betaproteobacteria</taxon>
        <taxon>Burkholderiales</taxon>
        <taxon>Comamonadaceae</taxon>
        <taxon>Lampropedia</taxon>
    </lineage>
</organism>
<comment type="caution">
    <text evidence="2">The sequence shown here is derived from an EMBL/GenBank/DDBJ whole genome shotgun (WGS) entry which is preliminary data.</text>
</comment>
<dbReference type="EMBL" id="SSWX01000002">
    <property type="protein sequence ID" value="THJ36219.1"/>
    <property type="molecule type" value="Genomic_DNA"/>
</dbReference>
<reference evidence="2 3" key="1">
    <citation type="submission" date="2019-04" db="EMBL/GenBank/DDBJ databases">
        <title>Lampropedia sp YIM MLB12 draf genome.</title>
        <authorList>
            <person name="Wang Y.-X."/>
        </authorList>
    </citation>
    <scope>NUCLEOTIDE SEQUENCE [LARGE SCALE GENOMIC DNA]</scope>
    <source>
        <strain evidence="2 3">YIM MLB12</strain>
    </source>
</reference>
<gene>
    <name evidence="2" type="ORF">E8K88_02185</name>
</gene>
<evidence type="ECO:0000313" key="3">
    <source>
        <dbReference type="Proteomes" id="UP000306236"/>
    </source>
</evidence>
<feature type="transmembrane region" description="Helical" evidence="1">
    <location>
        <begin position="59"/>
        <end position="82"/>
    </location>
</feature>
<evidence type="ECO:0000256" key="1">
    <source>
        <dbReference type="SAM" id="Phobius"/>
    </source>
</evidence>
<protein>
    <submittedName>
        <fullName evidence="2">DUF3325 domain-containing protein</fullName>
    </submittedName>
</protein>
<dbReference type="Proteomes" id="UP000306236">
    <property type="component" value="Unassembled WGS sequence"/>
</dbReference>
<dbReference type="OrthoDB" id="8641981at2"/>
<name>A0A4S5BUP6_9BURK</name>
<keyword evidence="1" id="KW-0472">Membrane</keyword>
<feature type="transmembrane region" description="Helical" evidence="1">
    <location>
        <begin position="34"/>
        <end position="52"/>
    </location>
</feature>
<keyword evidence="1" id="KW-1133">Transmembrane helix</keyword>
<keyword evidence="3" id="KW-1185">Reference proteome</keyword>
<accession>A0A4S5BUP6</accession>